<dbReference type="EMBL" id="BK059087">
    <property type="protein sequence ID" value="DAE28508.1"/>
    <property type="molecule type" value="Genomic_DNA"/>
</dbReference>
<accession>A0A8S5RC02</accession>
<protein>
    <submittedName>
        <fullName evidence="1">Uncharacterized protein</fullName>
    </submittedName>
</protein>
<reference evidence="1" key="1">
    <citation type="journal article" date="2021" name="Proc. Natl. Acad. Sci. U.S.A.">
        <title>A Catalog of Tens of Thousands of Viruses from Human Metagenomes Reveals Hidden Associations with Chronic Diseases.</title>
        <authorList>
            <person name="Tisza M.J."/>
            <person name="Buck C.B."/>
        </authorList>
    </citation>
    <scope>NUCLEOTIDE SEQUENCE</scope>
    <source>
        <strain evidence="1">Ct9pU4</strain>
    </source>
</reference>
<organism evidence="1">
    <name type="scientific">virus sp. ct9pU4</name>
    <dbReference type="NCBI Taxonomy" id="2828248"/>
    <lineage>
        <taxon>Viruses</taxon>
    </lineage>
</organism>
<sequence length="128" mass="15184">MKMRSFLLEAGSIIAWKKYPYIKKLWSKIRGKQLPFNMFTIVTNRTELLTSDYMKDIEIYEPIRKYSKQEQSKISVLASDTLYSSDWVDVAALINIIRPNTLNGPITLATCKYYKKVEWHEKLDEYIY</sequence>
<name>A0A8S5RC02_9VIRU</name>
<evidence type="ECO:0000313" key="1">
    <source>
        <dbReference type="EMBL" id="DAE28508.1"/>
    </source>
</evidence>
<proteinExistence type="predicted"/>